<dbReference type="SUPFAM" id="SSF48264">
    <property type="entry name" value="Cytochrome P450"/>
    <property type="match status" value="1"/>
</dbReference>
<dbReference type="AlphaFoldDB" id="A0A0C9TF29"/>
<evidence type="ECO:0000256" key="5">
    <source>
        <dbReference type="ARBA" id="ARBA00023004"/>
    </source>
</evidence>
<dbReference type="CDD" id="cd11041">
    <property type="entry name" value="CYP503A1-like"/>
    <property type="match status" value="1"/>
</dbReference>
<keyword evidence="9" id="KW-1185">Reference proteome</keyword>
<dbReference type="PANTHER" id="PTHR46206">
    <property type="entry name" value="CYTOCHROME P450"/>
    <property type="match status" value="1"/>
</dbReference>
<evidence type="ECO:0000313" key="9">
    <source>
        <dbReference type="Proteomes" id="UP000053647"/>
    </source>
</evidence>
<dbReference type="InterPro" id="IPR001128">
    <property type="entry name" value="Cyt_P450"/>
</dbReference>
<name>A0A0C9TF29_PAXIN</name>
<keyword evidence="5 6" id="KW-0408">Iron</keyword>
<keyword evidence="6 7" id="KW-0349">Heme</keyword>
<dbReference type="PROSITE" id="PS00086">
    <property type="entry name" value="CYTOCHROME_P450"/>
    <property type="match status" value="1"/>
</dbReference>
<evidence type="ECO:0000256" key="6">
    <source>
        <dbReference type="PIRSR" id="PIRSR602401-1"/>
    </source>
</evidence>
<accession>A0A0C9TF29</accession>
<comment type="cofactor">
    <cofactor evidence="1 6">
        <name>heme</name>
        <dbReference type="ChEBI" id="CHEBI:30413"/>
    </cofactor>
</comment>
<sequence length="227" mass="25540">MDHPNGSQSSVKDLTLRVLTVNFAALHTSSNNFTQALYHLAANPQYMHPLREEVELIVDTDGWSKGALAKMRKLDSFLKESQRMEGIDCVTMPRKAMKEFTFSDGTVLPQGSFVAIASQATHLDNGVYENAETFDPFRFANMRDEDGDDAKHSFVSTNPQYLSFGHGRHACPGRFFAANELKTMLAHVVLSYDIKLEDTDTRPRSVHIGIHIVAHPTAKVMFRKRVR</sequence>
<gene>
    <name evidence="8" type="ORF">PAXINDRAFT_20895</name>
</gene>
<dbReference type="InterPro" id="IPR002401">
    <property type="entry name" value="Cyt_P450_E_grp-I"/>
</dbReference>
<dbReference type="GO" id="GO:0016705">
    <property type="term" value="F:oxidoreductase activity, acting on paired donors, with incorporation or reduction of molecular oxygen"/>
    <property type="evidence" value="ECO:0007669"/>
    <property type="project" value="InterPro"/>
</dbReference>
<evidence type="ECO:0008006" key="10">
    <source>
        <dbReference type="Google" id="ProtNLM"/>
    </source>
</evidence>
<dbReference type="HOGENOM" id="CLU_022195_1_2_1"/>
<dbReference type="EMBL" id="KN820655">
    <property type="protein sequence ID" value="KIJ05876.1"/>
    <property type="molecule type" value="Genomic_DNA"/>
</dbReference>
<evidence type="ECO:0000256" key="3">
    <source>
        <dbReference type="ARBA" id="ARBA00022723"/>
    </source>
</evidence>
<dbReference type="PRINTS" id="PR00463">
    <property type="entry name" value="EP450I"/>
</dbReference>
<dbReference type="OrthoDB" id="1844152at2759"/>
<keyword evidence="3 6" id="KW-0479">Metal-binding</keyword>
<dbReference type="Pfam" id="PF00067">
    <property type="entry name" value="p450"/>
    <property type="match status" value="1"/>
</dbReference>
<evidence type="ECO:0000256" key="4">
    <source>
        <dbReference type="ARBA" id="ARBA00023002"/>
    </source>
</evidence>
<feature type="binding site" description="axial binding residue" evidence="6">
    <location>
        <position position="171"/>
    </location>
    <ligand>
        <name>heme</name>
        <dbReference type="ChEBI" id="CHEBI:30413"/>
    </ligand>
    <ligandPart>
        <name>Fe</name>
        <dbReference type="ChEBI" id="CHEBI:18248"/>
    </ligandPart>
</feature>
<dbReference type="Proteomes" id="UP000053647">
    <property type="component" value="Unassembled WGS sequence"/>
</dbReference>
<dbReference type="InterPro" id="IPR017972">
    <property type="entry name" value="Cyt_P450_CS"/>
</dbReference>
<dbReference type="GO" id="GO:0004497">
    <property type="term" value="F:monooxygenase activity"/>
    <property type="evidence" value="ECO:0007669"/>
    <property type="project" value="UniProtKB-KW"/>
</dbReference>
<evidence type="ECO:0000256" key="1">
    <source>
        <dbReference type="ARBA" id="ARBA00001971"/>
    </source>
</evidence>
<dbReference type="InterPro" id="IPR036396">
    <property type="entry name" value="Cyt_P450_sf"/>
</dbReference>
<proteinExistence type="inferred from homology"/>
<evidence type="ECO:0000256" key="7">
    <source>
        <dbReference type="RuleBase" id="RU000461"/>
    </source>
</evidence>
<comment type="similarity">
    <text evidence="2 7">Belongs to the cytochrome P450 family.</text>
</comment>
<evidence type="ECO:0000256" key="2">
    <source>
        <dbReference type="ARBA" id="ARBA00010617"/>
    </source>
</evidence>
<protein>
    <recommendedName>
        <fullName evidence="10">Cytochrome P450</fullName>
    </recommendedName>
</protein>
<reference evidence="8 9" key="1">
    <citation type="submission" date="2014-06" db="EMBL/GenBank/DDBJ databases">
        <authorList>
            <consortium name="DOE Joint Genome Institute"/>
            <person name="Kuo A."/>
            <person name="Kohler A."/>
            <person name="Nagy L.G."/>
            <person name="Floudas D."/>
            <person name="Copeland A."/>
            <person name="Barry K.W."/>
            <person name="Cichocki N."/>
            <person name="Veneault-Fourrey C."/>
            <person name="LaButti K."/>
            <person name="Lindquist E.A."/>
            <person name="Lipzen A."/>
            <person name="Lundell T."/>
            <person name="Morin E."/>
            <person name="Murat C."/>
            <person name="Sun H."/>
            <person name="Tunlid A."/>
            <person name="Henrissat B."/>
            <person name="Grigoriev I.V."/>
            <person name="Hibbett D.S."/>
            <person name="Martin F."/>
            <person name="Nordberg H.P."/>
            <person name="Cantor M.N."/>
            <person name="Hua S.X."/>
        </authorList>
    </citation>
    <scope>NUCLEOTIDE SEQUENCE [LARGE SCALE GENOMIC DNA]</scope>
    <source>
        <strain evidence="8 9">ATCC 200175</strain>
    </source>
</reference>
<keyword evidence="7" id="KW-0503">Monooxygenase</keyword>
<evidence type="ECO:0000313" key="8">
    <source>
        <dbReference type="EMBL" id="KIJ05876.1"/>
    </source>
</evidence>
<organism evidence="8 9">
    <name type="scientific">Paxillus involutus ATCC 200175</name>
    <dbReference type="NCBI Taxonomy" id="664439"/>
    <lineage>
        <taxon>Eukaryota</taxon>
        <taxon>Fungi</taxon>
        <taxon>Dikarya</taxon>
        <taxon>Basidiomycota</taxon>
        <taxon>Agaricomycotina</taxon>
        <taxon>Agaricomycetes</taxon>
        <taxon>Agaricomycetidae</taxon>
        <taxon>Boletales</taxon>
        <taxon>Paxilineae</taxon>
        <taxon>Paxillaceae</taxon>
        <taxon>Paxillus</taxon>
    </lineage>
</organism>
<dbReference type="GO" id="GO:0020037">
    <property type="term" value="F:heme binding"/>
    <property type="evidence" value="ECO:0007669"/>
    <property type="project" value="InterPro"/>
</dbReference>
<dbReference type="Gene3D" id="1.10.630.10">
    <property type="entry name" value="Cytochrome P450"/>
    <property type="match status" value="1"/>
</dbReference>
<reference evidence="9" key="2">
    <citation type="submission" date="2015-01" db="EMBL/GenBank/DDBJ databases">
        <title>Evolutionary Origins and Diversification of the Mycorrhizal Mutualists.</title>
        <authorList>
            <consortium name="DOE Joint Genome Institute"/>
            <consortium name="Mycorrhizal Genomics Consortium"/>
            <person name="Kohler A."/>
            <person name="Kuo A."/>
            <person name="Nagy L.G."/>
            <person name="Floudas D."/>
            <person name="Copeland A."/>
            <person name="Barry K.W."/>
            <person name="Cichocki N."/>
            <person name="Veneault-Fourrey C."/>
            <person name="LaButti K."/>
            <person name="Lindquist E.A."/>
            <person name="Lipzen A."/>
            <person name="Lundell T."/>
            <person name="Morin E."/>
            <person name="Murat C."/>
            <person name="Riley R."/>
            <person name="Ohm R."/>
            <person name="Sun H."/>
            <person name="Tunlid A."/>
            <person name="Henrissat B."/>
            <person name="Grigoriev I.V."/>
            <person name="Hibbett D.S."/>
            <person name="Martin F."/>
        </authorList>
    </citation>
    <scope>NUCLEOTIDE SEQUENCE [LARGE SCALE GENOMIC DNA]</scope>
    <source>
        <strain evidence="9">ATCC 200175</strain>
    </source>
</reference>
<dbReference type="GO" id="GO:0005506">
    <property type="term" value="F:iron ion binding"/>
    <property type="evidence" value="ECO:0007669"/>
    <property type="project" value="InterPro"/>
</dbReference>
<keyword evidence="4 7" id="KW-0560">Oxidoreductase</keyword>